<dbReference type="Pfam" id="PF01408">
    <property type="entry name" value="GFO_IDH_MocA"/>
    <property type="match status" value="1"/>
</dbReference>
<dbReference type="InterPro" id="IPR000683">
    <property type="entry name" value="Gfo/Idh/MocA-like_OxRdtase_N"/>
</dbReference>
<gene>
    <name evidence="3" type="ORF">AVDCRST_MAG88-1025</name>
</gene>
<dbReference type="SUPFAM" id="SSF55347">
    <property type="entry name" value="Glyceraldehyde-3-phosphate dehydrogenase-like, C-terminal domain"/>
    <property type="match status" value="1"/>
</dbReference>
<evidence type="ECO:0008006" key="4">
    <source>
        <dbReference type="Google" id="ProtNLM"/>
    </source>
</evidence>
<organism evidence="3">
    <name type="scientific">uncultured Thermomicrobiales bacterium</name>
    <dbReference type="NCBI Taxonomy" id="1645740"/>
    <lineage>
        <taxon>Bacteria</taxon>
        <taxon>Pseudomonadati</taxon>
        <taxon>Thermomicrobiota</taxon>
        <taxon>Thermomicrobia</taxon>
        <taxon>Thermomicrobiales</taxon>
        <taxon>environmental samples</taxon>
    </lineage>
</organism>
<dbReference type="EMBL" id="CADCWM010000353">
    <property type="protein sequence ID" value="CAA9554761.1"/>
    <property type="molecule type" value="Genomic_DNA"/>
</dbReference>
<dbReference type="AlphaFoldDB" id="A0A6J4UM62"/>
<protein>
    <recommendedName>
        <fullName evidence="4">Gfo/Idh/MocA family oxidoreductase</fullName>
    </recommendedName>
</protein>
<dbReference type="PANTHER" id="PTHR43377:SF1">
    <property type="entry name" value="BILIVERDIN REDUCTASE A"/>
    <property type="match status" value="1"/>
</dbReference>
<evidence type="ECO:0000259" key="1">
    <source>
        <dbReference type="Pfam" id="PF01408"/>
    </source>
</evidence>
<dbReference type="Pfam" id="PF22725">
    <property type="entry name" value="GFO_IDH_MocA_C3"/>
    <property type="match status" value="1"/>
</dbReference>
<dbReference type="InterPro" id="IPR051450">
    <property type="entry name" value="Gfo/Idh/MocA_Oxidoreductases"/>
</dbReference>
<dbReference type="InterPro" id="IPR036291">
    <property type="entry name" value="NAD(P)-bd_dom_sf"/>
</dbReference>
<name>A0A6J4UM62_9BACT</name>
<sequence length="344" mass="36605">MTRIAIVGAGTMGNIHGQSCLELPDATVTWVVDRDRARASALAAGHGARVAATPEEAVGADDVDAVLVATPTPSHRTVTELAAAAGKDVFCEKPIARSLADGEAMVAACARAGVRLMVGHVVRFFPEYARIHELLREGAVGQVGIVRASRVNAYPRIDRNWYADLAQSGGPIVDLMIHDLDTLRWYFGEVERVYARGLSYTPQQPTVDYALAILRFAGGVVAHVEASWAHASFRTAIEIAGSEGVIRHASDETAAIRIEHTAPDGADGPAAEGVQVPRNPLAESPYQTELRHFLDGLTTSAPFLVGGEEAVRSLGVALAALESVRTGRPVHFEGGRARLEEVAR</sequence>
<reference evidence="3" key="1">
    <citation type="submission" date="2020-02" db="EMBL/GenBank/DDBJ databases">
        <authorList>
            <person name="Meier V. D."/>
        </authorList>
    </citation>
    <scope>NUCLEOTIDE SEQUENCE</scope>
    <source>
        <strain evidence="3">AVDCRST_MAG88</strain>
    </source>
</reference>
<dbReference type="SUPFAM" id="SSF51735">
    <property type="entry name" value="NAD(P)-binding Rossmann-fold domains"/>
    <property type="match status" value="1"/>
</dbReference>
<evidence type="ECO:0000313" key="3">
    <source>
        <dbReference type="EMBL" id="CAA9554761.1"/>
    </source>
</evidence>
<dbReference type="InterPro" id="IPR055170">
    <property type="entry name" value="GFO_IDH_MocA-like_dom"/>
</dbReference>
<feature type="domain" description="GFO/IDH/MocA-like oxidoreductase" evidence="2">
    <location>
        <begin position="128"/>
        <end position="247"/>
    </location>
</feature>
<dbReference type="Gene3D" id="3.40.50.720">
    <property type="entry name" value="NAD(P)-binding Rossmann-like Domain"/>
    <property type="match status" value="1"/>
</dbReference>
<dbReference type="Gene3D" id="3.30.360.10">
    <property type="entry name" value="Dihydrodipicolinate Reductase, domain 2"/>
    <property type="match status" value="1"/>
</dbReference>
<feature type="domain" description="Gfo/Idh/MocA-like oxidoreductase N-terminal" evidence="1">
    <location>
        <begin position="3"/>
        <end position="120"/>
    </location>
</feature>
<accession>A0A6J4UM62</accession>
<evidence type="ECO:0000259" key="2">
    <source>
        <dbReference type="Pfam" id="PF22725"/>
    </source>
</evidence>
<proteinExistence type="predicted"/>
<dbReference type="PANTHER" id="PTHR43377">
    <property type="entry name" value="BILIVERDIN REDUCTASE A"/>
    <property type="match status" value="1"/>
</dbReference>
<dbReference type="GO" id="GO:0000166">
    <property type="term" value="F:nucleotide binding"/>
    <property type="evidence" value="ECO:0007669"/>
    <property type="project" value="InterPro"/>
</dbReference>